<name>W4K6H2_HETIT</name>
<protein>
    <submittedName>
        <fullName evidence="3">CRISPR-associated protein 1</fullName>
    </submittedName>
</protein>
<dbReference type="Proteomes" id="UP000030671">
    <property type="component" value="Unassembled WGS sequence"/>
</dbReference>
<dbReference type="KEGG" id="hir:HETIRDRAFT_147564"/>
<gene>
    <name evidence="3" type="primary">CAS1</name>
    <name evidence="3" type="ORF">HETIRDRAFT_147564</name>
</gene>
<dbReference type="EMBL" id="KI925458">
    <property type="protein sequence ID" value="ETW81403.1"/>
    <property type="molecule type" value="Genomic_DNA"/>
</dbReference>
<dbReference type="RefSeq" id="XP_009546053.1">
    <property type="nucleotide sequence ID" value="XM_009547758.1"/>
</dbReference>
<proteinExistence type="predicted"/>
<dbReference type="OrthoDB" id="3241054at2759"/>
<reference evidence="3 4" key="1">
    <citation type="journal article" date="2012" name="New Phytol.">
        <title>Insight into trade-off between wood decay and parasitism from the genome of a fungal forest pathogen.</title>
        <authorList>
            <person name="Olson A."/>
            <person name="Aerts A."/>
            <person name="Asiegbu F."/>
            <person name="Belbahri L."/>
            <person name="Bouzid O."/>
            <person name="Broberg A."/>
            <person name="Canback B."/>
            <person name="Coutinho P.M."/>
            <person name="Cullen D."/>
            <person name="Dalman K."/>
            <person name="Deflorio G."/>
            <person name="van Diepen L.T."/>
            <person name="Dunand C."/>
            <person name="Duplessis S."/>
            <person name="Durling M."/>
            <person name="Gonthier P."/>
            <person name="Grimwood J."/>
            <person name="Fossdal C.G."/>
            <person name="Hansson D."/>
            <person name="Henrissat B."/>
            <person name="Hietala A."/>
            <person name="Himmelstrand K."/>
            <person name="Hoffmeister D."/>
            <person name="Hogberg N."/>
            <person name="James T.Y."/>
            <person name="Karlsson M."/>
            <person name="Kohler A."/>
            <person name="Kues U."/>
            <person name="Lee Y.H."/>
            <person name="Lin Y.C."/>
            <person name="Lind M."/>
            <person name="Lindquist E."/>
            <person name="Lombard V."/>
            <person name="Lucas S."/>
            <person name="Lunden K."/>
            <person name="Morin E."/>
            <person name="Murat C."/>
            <person name="Park J."/>
            <person name="Raffaello T."/>
            <person name="Rouze P."/>
            <person name="Salamov A."/>
            <person name="Schmutz J."/>
            <person name="Solheim H."/>
            <person name="Stahlberg J."/>
            <person name="Velez H."/>
            <person name="de Vries R.P."/>
            <person name="Wiebenga A."/>
            <person name="Woodward S."/>
            <person name="Yakovlev I."/>
            <person name="Garbelotto M."/>
            <person name="Martin F."/>
            <person name="Grigoriev I.V."/>
            <person name="Stenlid J."/>
        </authorList>
    </citation>
    <scope>NUCLEOTIDE SEQUENCE [LARGE SCALE GENOMIC DNA]</scope>
    <source>
        <strain evidence="3 4">TC 32-1</strain>
    </source>
</reference>
<dbReference type="InParanoid" id="W4K6H2"/>
<accession>W4K6H2</accession>
<dbReference type="PANTHER" id="PTHR34618:SF1">
    <property type="entry name" value="SECRETED PROTEIN"/>
    <property type="match status" value="1"/>
</dbReference>
<evidence type="ECO:0000256" key="2">
    <source>
        <dbReference type="SAM" id="SignalP"/>
    </source>
</evidence>
<dbReference type="STRING" id="747525.W4K6H2"/>
<keyword evidence="4" id="KW-1185">Reference proteome</keyword>
<dbReference type="PANTHER" id="PTHR34618">
    <property type="entry name" value="SURFACE PROTEIN MAS1, PUTATIVE-RELATED"/>
    <property type="match status" value="1"/>
</dbReference>
<feature type="signal peptide" evidence="2">
    <location>
        <begin position="1"/>
        <end position="17"/>
    </location>
</feature>
<evidence type="ECO:0000256" key="1">
    <source>
        <dbReference type="SAM" id="MobiDB-lite"/>
    </source>
</evidence>
<feature type="region of interest" description="Disordered" evidence="1">
    <location>
        <begin position="486"/>
        <end position="505"/>
    </location>
</feature>
<dbReference type="GeneID" id="20667212"/>
<organism evidence="3 4">
    <name type="scientific">Heterobasidion irregulare (strain TC 32-1)</name>
    <dbReference type="NCBI Taxonomy" id="747525"/>
    <lineage>
        <taxon>Eukaryota</taxon>
        <taxon>Fungi</taxon>
        <taxon>Dikarya</taxon>
        <taxon>Basidiomycota</taxon>
        <taxon>Agaricomycotina</taxon>
        <taxon>Agaricomycetes</taxon>
        <taxon>Russulales</taxon>
        <taxon>Bondarzewiaceae</taxon>
        <taxon>Heterobasidion</taxon>
        <taxon>Heterobasidion annosum species complex</taxon>
    </lineage>
</organism>
<evidence type="ECO:0000313" key="4">
    <source>
        <dbReference type="Proteomes" id="UP000030671"/>
    </source>
</evidence>
<keyword evidence="2" id="KW-0732">Signal</keyword>
<dbReference type="InterPro" id="IPR021476">
    <property type="entry name" value="Egh16-like"/>
</dbReference>
<dbReference type="HOGENOM" id="CLU_035451_0_0_1"/>
<dbReference type="eggNOG" id="ENOG502SM0P">
    <property type="taxonomic scope" value="Eukaryota"/>
</dbReference>
<sequence length="505" mass="48838">MFKTVAILSLAVGSAYGHAFINAVQGANGLTATGFGVDTTGAIPRNGTTEQPFQVDTPVLKNLKDDPCGATLQSGSINMATAMAAALKANNNQLPTIPTNGLLTLGIHQVNADGGGPFVAEVNTDGTGKTWTAVTVTSQPPGINGLLHNGPADSKITLQLPNTLACTGGSTGNACVIRLNNGGANTGSIANGAGPFGGCVAVSQANAAATGAAATGAAANATTGAAATTGKTAGKAGGKTAAATGGKAAAGGKVAATAGKAAKGAKAAREVVRSRHFFPSLSARRQAIDDLVAKREAMDAEILAKRQKLTAQLIDELKTATGTAIDIPIDALAGHVDESALGGNSTKAAGALLTDQQAVDIKKAVQNAIEQAFIIMASTQVDAGANGQAEAVTDKANADADAAFKAGQIKSVNAGNAGVGEPNTAVINSLLGGIATATADLAGGAGAAATITSAPPASTAATGGKKTGGKVAAGVGKGVGAAAGAKTNAAAGAKGGKSRFARDSY</sequence>
<dbReference type="AlphaFoldDB" id="W4K6H2"/>
<dbReference type="Pfam" id="PF11327">
    <property type="entry name" value="Egh16-like"/>
    <property type="match status" value="1"/>
</dbReference>
<feature type="chain" id="PRO_5004844040" evidence="2">
    <location>
        <begin position="18"/>
        <end position="505"/>
    </location>
</feature>
<evidence type="ECO:0000313" key="3">
    <source>
        <dbReference type="EMBL" id="ETW81403.1"/>
    </source>
</evidence>